<organism evidence="2 3">
    <name type="scientific">Streptomyces finlayi</name>
    <dbReference type="NCBI Taxonomy" id="67296"/>
    <lineage>
        <taxon>Bacteria</taxon>
        <taxon>Bacillati</taxon>
        <taxon>Actinomycetota</taxon>
        <taxon>Actinomycetes</taxon>
        <taxon>Kitasatosporales</taxon>
        <taxon>Streptomycetaceae</taxon>
        <taxon>Streptomyces</taxon>
    </lineage>
</organism>
<keyword evidence="3" id="KW-1185">Reference proteome</keyword>
<dbReference type="KEGG" id="sfiy:F0344_31830"/>
<protein>
    <submittedName>
        <fullName evidence="2">Uncharacterized protein</fullName>
    </submittedName>
</protein>
<gene>
    <name evidence="2" type="ORF">F0344_31830</name>
</gene>
<feature type="region of interest" description="Disordered" evidence="1">
    <location>
        <begin position="346"/>
        <end position="365"/>
    </location>
</feature>
<name>A0A7G7BW04_9ACTN</name>
<evidence type="ECO:0000256" key="1">
    <source>
        <dbReference type="SAM" id="MobiDB-lite"/>
    </source>
</evidence>
<evidence type="ECO:0000313" key="2">
    <source>
        <dbReference type="EMBL" id="QNE79519.1"/>
    </source>
</evidence>
<accession>A0A7G7BW04</accession>
<evidence type="ECO:0000313" key="3">
    <source>
        <dbReference type="Proteomes" id="UP000515307"/>
    </source>
</evidence>
<sequence>MLTHQQGEAARKLLAYVASLPLDGPDAQLLAMVVVIRAARSGVGNLTGTDLRSLRLTDADRAVAALTALGWKPASDLLLADPQTPVAIVVPAFSGEAGPTPLPFGKVMRSRVSGWSMRTMAAKPLRKTDAATRLAALFLAANGSADDFTGLPAELPGPCVAALPELLRKGFLAELESDRYRLHEAVSHLCGKRPEACAAADGDPGTESRAARAKKPVTPEMWEAWKDQRSPALRRHAEAVEHCSLCAPALARVAEAFVREPLAVPVQRKVLLAYEEWEATQPDRGPRAAEFAAAFRAEHGHGPSAKQLCLGLGWKKRGRGMWHLIVQRLVADGWLTNTAPVPWTLRPGKAASVPGPAGSPRPHDR</sequence>
<dbReference type="AlphaFoldDB" id="A0A7G7BW04"/>
<reference evidence="3" key="1">
    <citation type="submission" date="2019-10" db="EMBL/GenBank/DDBJ databases">
        <title>Antimicrobial potential of Antarctic Bacteria.</title>
        <authorList>
            <person name="Benaud N."/>
            <person name="Edwards R.J."/>
            <person name="Ferrari B.C."/>
        </authorList>
    </citation>
    <scope>NUCLEOTIDE SEQUENCE [LARGE SCALE GENOMIC DNA]</scope>
    <source>
        <strain evidence="3">NBSH44</strain>
    </source>
</reference>
<proteinExistence type="predicted"/>
<dbReference type="EMBL" id="CP045702">
    <property type="protein sequence ID" value="QNE79519.1"/>
    <property type="molecule type" value="Genomic_DNA"/>
</dbReference>
<dbReference type="Proteomes" id="UP000515307">
    <property type="component" value="Chromosome"/>
</dbReference>